<sequence>MNSQLDFDLAELEGFLASPAALGVPGYPSFFLDPSPVEAAGSHGGIDQLQLPHVTQNHTQASTTHSQPSATQVSTIPSHPSATQASTNLSQPATSSGSDARRQKNLEKMPAQVRRVLDAEIGARVDAALEGRLDVEQLVAEALLPYAQVVRAFHSAVVTRTGERADFPQRSSDGSVYFKINEDTLQDRFASAAETEDQHRSELQALERRVATLERLMVQQSTRSAGYSKHQPPKLSPSRRPDAAGDHSGEVGVSYNNDIDLTLALSKVKKDLARLAGLDLSHFASTKIWHLYFSADAQLPYHPPSFRPEALDLMMPSDPIHPNRPRRYRQLRINWNVGANERPNKAWFDPFIEFICQNASEYGLPDWITVETFRSKCFVPLYERMRSKHMAYDDGTLERSERERNTDSRRRERRRRKRDRRMRAAGVSTSKKPTPEDPDHESAFVLSMMSEDYTDEEDTESQSRQKQKMDLKGKRKAPQDTKPFLRDAMEFRSTACTDYLHAMDGLAPPSIRSRDSGIVRSLKPGQMLMGPLARWMLDADWYAEHILAPAGAVAASRDAFGRRRVATVSSIDSTPDTSAARKDRPASAVEVALAREHRPASVTEDQPWFRTPVLSTSSTRGPETPLISSQDWSIMPSSATSLPSHRSFSDARSPAITRAPYSPSNCPPDLSFCRIGQPGSSSSVIDIPPSSASDVVDPHAPEGAHSREALGFSQSDALDAEESQTSAPRSELLYTPRRYREA</sequence>
<dbReference type="AlphaFoldDB" id="A0A8X7MPR4"/>
<feature type="compositionally biased region" description="Basic and acidic residues" evidence="1">
    <location>
        <begin position="393"/>
        <end position="410"/>
    </location>
</feature>
<evidence type="ECO:0000313" key="3">
    <source>
        <dbReference type="Proteomes" id="UP000077684"/>
    </source>
</evidence>
<reference evidence="2" key="2">
    <citation type="journal article" date="2019" name="IMA Fungus">
        <title>Genome sequencing and comparison of five Tilletia species to identify candidate genes for the detection of regulated species infecting wheat.</title>
        <authorList>
            <person name="Nguyen H.D.T."/>
            <person name="Sultana T."/>
            <person name="Kesanakurti P."/>
            <person name="Hambleton S."/>
        </authorList>
    </citation>
    <scope>NUCLEOTIDE SEQUENCE</scope>
    <source>
        <strain evidence="2">DAOMC 236426</strain>
    </source>
</reference>
<feature type="compositionally biased region" description="Basic and acidic residues" evidence="1">
    <location>
        <begin position="461"/>
        <end position="479"/>
    </location>
</feature>
<feature type="compositionally biased region" description="Basic and acidic residues" evidence="1">
    <location>
        <begin position="696"/>
        <end position="708"/>
    </location>
</feature>
<feature type="compositionally biased region" description="Polar residues" evidence="1">
    <location>
        <begin position="56"/>
        <end position="98"/>
    </location>
</feature>
<dbReference type="EMBL" id="LWDE02000908">
    <property type="protein sequence ID" value="KAE8243372.1"/>
    <property type="molecule type" value="Genomic_DNA"/>
</dbReference>
<feature type="compositionally biased region" description="Low complexity" evidence="1">
    <location>
        <begin position="680"/>
        <end position="694"/>
    </location>
</feature>
<evidence type="ECO:0000256" key="1">
    <source>
        <dbReference type="SAM" id="MobiDB-lite"/>
    </source>
</evidence>
<name>A0A8X7MPR4_9BASI</name>
<feature type="region of interest" description="Disordered" evidence="1">
    <location>
        <begin position="56"/>
        <end position="104"/>
    </location>
</feature>
<feature type="region of interest" description="Disordered" evidence="1">
    <location>
        <begin position="452"/>
        <end position="479"/>
    </location>
</feature>
<proteinExistence type="predicted"/>
<feature type="region of interest" description="Disordered" evidence="1">
    <location>
        <begin position="595"/>
        <end position="662"/>
    </location>
</feature>
<feature type="compositionally biased region" description="Basic residues" evidence="1">
    <location>
        <begin position="411"/>
        <end position="423"/>
    </location>
</feature>
<protein>
    <submittedName>
        <fullName evidence="2">Uncharacterized protein</fullName>
    </submittedName>
</protein>
<feature type="region of interest" description="Disordered" evidence="1">
    <location>
        <begin position="677"/>
        <end position="742"/>
    </location>
</feature>
<feature type="region of interest" description="Disordered" evidence="1">
    <location>
        <begin position="393"/>
        <end position="440"/>
    </location>
</feature>
<reference evidence="2" key="1">
    <citation type="submission" date="2016-04" db="EMBL/GenBank/DDBJ databases">
        <authorList>
            <person name="Nguyen H.D."/>
            <person name="Samba Siva P."/>
            <person name="Cullis J."/>
            <person name="Levesque C.A."/>
            <person name="Hambleton S."/>
        </authorList>
    </citation>
    <scope>NUCLEOTIDE SEQUENCE</scope>
    <source>
        <strain evidence="2">DAOMC 236426</strain>
    </source>
</reference>
<comment type="caution">
    <text evidence="2">The sequence shown here is derived from an EMBL/GenBank/DDBJ whole genome shotgun (WGS) entry which is preliminary data.</text>
</comment>
<organism evidence="2 3">
    <name type="scientific">Tilletia controversa</name>
    <name type="common">dwarf bunt fungus</name>
    <dbReference type="NCBI Taxonomy" id="13291"/>
    <lineage>
        <taxon>Eukaryota</taxon>
        <taxon>Fungi</taxon>
        <taxon>Dikarya</taxon>
        <taxon>Basidiomycota</taxon>
        <taxon>Ustilaginomycotina</taxon>
        <taxon>Exobasidiomycetes</taxon>
        <taxon>Tilletiales</taxon>
        <taxon>Tilletiaceae</taxon>
        <taxon>Tilletia</taxon>
    </lineage>
</organism>
<feature type="compositionally biased region" description="Basic and acidic residues" evidence="1">
    <location>
        <begin position="239"/>
        <end position="249"/>
    </location>
</feature>
<feature type="region of interest" description="Disordered" evidence="1">
    <location>
        <begin position="220"/>
        <end position="251"/>
    </location>
</feature>
<accession>A0A8X7MPR4</accession>
<feature type="compositionally biased region" description="Polar residues" evidence="1">
    <location>
        <begin position="613"/>
        <end position="646"/>
    </location>
</feature>
<dbReference type="Proteomes" id="UP000077684">
    <property type="component" value="Unassembled WGS sequence"/>
</dbReference>
<keyword evidence="3" id="KW-1185">Reference proteome</keyword>
<gene>
    <name evidence="2" type="ORF">A4X06_0g6366</name>
</gene>
<evidence type="ECO:0000313" key="2">
    <source>
        <dbReference type="EMBL" id="KAE8243372.1"/>
    </source>
</evidence>